<name>A0A3R7DBB2_CLOSI</name>
<sequence>MVWVTFDEVGSNTAAYTYTLKEVSQCQLICKTDVECLAFVWHVTTTMCYFLKEDMLRNVADDQGSSLYLMVCP</sequence>
<gene>
    <name evidence="1" type="ORF">CSKR_106252</name>
</gene>
<evidence type="ECO:0000313" key="1">
    <source>
        <dbReference type="EMBL" id="KAG5453082.1"/>
    </source>
</evidence>
<comment type="caution">
    <text evidence="1">The sequence shown here is derived from an EMBL/GenBank/DDBJ whole genome shotgun (WGS) entry which is preliminary data.</text>
</comment>
<dbReference type="Proteomes" id="UP000286415">
    <property type="component" value="Unassembled WGS sequence"/>
</dbReference>
<proteinExistence type="predicted"/>
<dbReference type="OrthoDB" id="10502847at2759"/>
<dbReference type="InParanoid" id="A0A3R7DBB2"/>
<dbReference type="EMBL" id="NIRI02000013">
    <property type="protein sequence ID" value="KAG5453082.1"/>
    <property type="molecule type" value="Genomic_DNA"/>
</dbReference>
<keyword evidence="2" id="KW-1185">Reference proteome</keyword>
<dbReference type="SUPFAM" id="SSF57414">
    <property type="entry name" value="Hairpin loop containing domain-like"/>
    <property type="match status" value="1"/>
</dbReference>
<organism evidence="1 2">
    <name type="scientific">Clonorchis sinensis</name>
    <name type="common">Chinese liver fluke</name>
    <dbReference type="NCBI Taxonomy" id="79923"/>
    <lineage>
        <taxon>Eukaryota</taxon>
        <taxon>Metazoa</taxon>
        <taxon>Spiralia</taxon>
        <taxon>Lophotrochozoa</taxon>
        <taxon>Platyhelminthes</taxon>
        <taxon>Trematoda</taxon>
        <taxon>Digenea</taxon>
        <taxon>Opisthorchiida</taxon>
        <taxon>Opisthorchiata</taxon>
        <taxon>Opisthorchiidae</taxon>
        <taxon>Clonorchis</taxon>
    </lineage>
</organism>
<accession>A0A3R7DBB2</accession>
<reference evidence="1 2" key="1">
    <citation type="journal article" date="2018" name="Biotechnol. Adv.">
        <title>Improved genomic resources and new bioinformatic workflow for the carcinogenic parasite Clonorchis sinensis: Biotechnological implications.</title>
        <authorList>
            <person name="Wang D."/>
            <person name="Korhonen P.K."/>
            <person name="Gasser R.B."/>
            <person name="Young N.D."/>
        </authorList>
    </citation>
    <scope>NUCLEOTIDE SEQUENCE [LARGE SCALE GENOMIC DNA]</scope>
    <source>
        <strain evidence="1">Cs-k2</strain>
    </source>
</reference>
<dbReference type="Pfam" id="PF00024">
    <property type="entry name" value="PAN_1"/>
    <property type="match status" value="1"/>
</dbReference>
<dbReference type="AlphaFoldDB" id="A0A3R7DBB2"/>
<reference evidence="1 2" key="2">
    <citation type="journal article" date="2021" name="Genomics">
        <title>High-quality reference genome for Clonorchis sinensis.</title>
        <authorList>
            <person name="Young N.D."/>
            <person name="Stroehlein A.J."/>
            <person name="Kinkar L."/>
            <person name="Wang T."/>
            <person name="Sohn W.M."/>
            <person name="Chang B.C.H."/>
            <person name="Kaur P."/>
            <person name="Weisz D."/>
            <person name="Dudchenko O."/>
            <person name="Aiden E.L."/>
            <person name="Korhonen P.K."/>
            <person name="Gasser R.B."/>
        </authorList>
    </citation>
    <scope>NUCLEOTIDE SEQUENCE [LARGE SCALE GENOMIC DNA]</scope>
    <source>
        <strain evidence="1">Cs-k2</strain>
    </source>
</reference>
<dbReference type="PROSITE" id="PS50948">
    <property type="entry name" value="PAN"/>
    <property type="match status" value="1"/>
</dbReference>
<dbReference type="Gene3D" id="3.50.4.10">
    <property type="entry name" value="Hepatocyte Growth Factor"/>
    <property type="match status" value="1"/>
</dbReference>
<evidence type="ECO:0000313" key="2">
    <source>
        <dbReference type="Proteomes" id="UP000286415"/>
    </source>
</evidence>
<dbReference type="InterPro" id="IPR003609">
    <property type="entry name" value="Pan_app"/>
</dbReference>
<feature type="non-terminal residue" evidence="1">
    <location>
        <position position="73"/>
    </location>
</feature>
<protein>
    <submittedName>
        <fullName evidence="1">Uncharacterized protein</fullName>
    </submittedName>
</protein>